<sequence>MSSTSTTSLSGILDHLKEAAETEHITIGTVLSAIGYRAIGPLLFVSALILISPIGAIPGVPLLMAALIIILSMQMIWGTQSLWLPTVITKRPIPPDKLHEALDKLSPYASGIDRFVGDRMNWAIQDPMPRIIALICVVLALLVIPAGLIPFAAALPGGAIMLLSLGLATRDGLIVLLGFIGSAAASTATILLL</sequence>
<feature type="transmembrane region" description="Helical" evidence="1">
    <location>
        <begin position="42"/>
        <end position="71"/>
    </location>
</feature>
<gene>
    <name evidence="2" type="ORF">A3843_05085</name>
</gene>
<evidence type="ECO:0000256" key="1">
    <source>
        <dbReference type="SAM" id="Phobius"/>
    </source>
</evidence>
<comment type="caution">
    <text evidence="2">The sequence shown here is derived from an EMBL/GenBank/DDBJ whole genome shotgun (WGS) entry which is preliminary data.</text>
</comment>
<dbReference type="STRING" id="197461.A3843_05085"/>
<keyword evidence="1" id="KW-1133">Transmembrane helix</keyword>
<keyword evidence="1" id="KW-0812">Transmembrane</keyword>
<dbReference type="RefSeq" id="WP_028481579.1">
    <property type="nucleotide sequence ID" value="NZ_LVVZ01000007.1"/>
</dbReference>
<organism evidence="2 3">
    <name type="scientific">Pseudovibrio exalbescens</name>
    <dbReference type="NCBI Taxonomy" id="197461"/>
    <lineage>
        <taxon>Bacteria</taxon>
        <taxon>Pseudomonadati</taxon>
        <taxon>Pseudomonadota</taxon>
        <taxon>Alphaproteobacteria</taxon>
        <taxon>Hyphomicrobiales</taxon>
        <taxon>Stappiaceae</taxon>
        <taxon>Pseudovibrio</taxon>
    </lineage>
</organism>
<dbReference type="InterPro" id="IPR010331">
    <property type="entry name" value="ExoD"/>
</dbReference>
<keyword evidence="3" id="KW-1185">Reference proteome</keyword>
<evidence type="ECO:0008006" key="4">
    <source>
        <dbReference type="Google" id="ProtNLM"/>
    </source>
</evidence>
<feature type="transmembrane region" description="Helical" evidence="1">
    <location>
        <begin position="173"/>
        <end position="192"/>
    </location>
</feature>
<evidence type="ECO:0000313" key="3">
    <source>
        <dbReference type="Proteomes" id="UP000185783"/>
    </source>
</evidence>
<protein>
    <recommendedName>
        <fullName evidence="4">Exopolysaccharide synthesis, ExoD</fullName>
    </recommendedName>
</protein>
<dbReference type="EMBL" id="LVVZ01000007">
    <property type="protein sequence ID" value="OKL45129.1"/>
    <property type="molecule type" value="Genomic_DNA"/>
</dbReference>
<accession>A0A1U7JK80</accession>
<dbReference type="PANTHER" id="PTHR41795:SF1">
    <property type="entry name" value="EXOPOLYSACCHARIDE SYNTHESIS PROTEIN"/>
    <property type="match status" value="1"/>
</dbReference>
<feature type="transmembrane region" description="Helical" evidence="1">
    <location>
        <begin position="131"/>
        <end position="153"/>
    </location>
</feature>
<dbReference type="PANTHER" id="PTHR41795">
    <property type="entry name" value="EXOPOLYSACCHARIDE SYNTHESIS PROTEIN"/>
    <property type="match status" value="1"/>
</dbReference>
<reference evidence="2 3" key="1">
    <citation type="submission" date="2016-03" db="EMBL/GenBank/DDBJ databases">
        <title>Genome sequence of Nesiotobacter sp. nov., a moderately halophilic alphaproteobacterium isolated from the Yellow Sea, China.</title>
        <authorList>
            <person name="Zhang G."/>
            <person name="Zhang R."/>
        </authorList>
    </citation>
    <scope>NUCLEOTIDE SEQUENCE [LARGE SCALE GENOMIC DNA]</scope>
    <source>
        <strain evidence="2 3">WB1-6</strain>
    </source>
</reference>
<name>A0A1U7JK80_9HYPH</name>
<dbReference type="Pfam" id="PF06055">
    <property type="entry name" value="ExoD"/>
    <property type="match status" value="1"/>
</dbReference>
<evidence type="ECO:0000313" key="2">
    <source>
        <dbReference type="EMBL" id="OKL45129.1"/>
    </source>
</evidence>
<dbReference type="PIRSF" id="PIRSF033239">
    <property type="entry name" value="ExoD"/>
    <property type="match status" value="1"/>
</dbReference>
<keyword evidence="1" id="KW-0472">Membrane</keyword>
<proteinExistence type="predicted"/>
<dbReference type="Proteomes" id="UP000185783">
    <property type="component" value="Unassembled WGS sequence"/>
</dbReference>
<dbReference type="AlphaFoldDB" id="A0A1U7JK80"/>